<protein>
    <recommendedName>
        <fullName evidence="6">MucBP domain-containing protein</fullName>
    </recommendedName>
</protein>
<dbReference type="Proteomes" id="UP000005583">
    <property type="component" value="Unassembled WGS sequence"/>
</dbReference>
<keyword evidence="2" id="KW-0812">Transmembrane</keyword>
<keyword evidence="2" id="KW-0472">Membrane</keyword>
<gene>
    <name evidence="4" type="ORF">HMPREF0548_1120</name>
</gene>
<dbReference type="STRING" id="525365.HMPREF0548_1120"/>
<feature type="chain" id="PRO_5002913445" description="MucBP domain-containing protein" evidence="3">
    <location>
        <begin position="29"/>
        <end position="280"/>
    </location>
</feature>
<feature type="transmembrane region" description="Helical" evidence="2">
    <location>
        <begin position="249"/>
        <end position="267"/>
    </location>
</feature>
<evidence type="ECO:0008006" key="6">
    <source>
        <dbReference type="Google" id="ProtNLM"/>
    </source>
</evidence>
<name>C2EN74_9LACO</name>
<evidence type="ECO:0000313" key="5">
    <source>
        <dbReference type="Proteomes" id="UP000005583"/>
    </source>
</evidence>
<evidence type="ECO:0000256" key="1">
    <source>
        <dbReference type="SAM" id="Coils"/>
    </source>
</evidence>
<dbReference type="eggNOG" id="ENOG50309QC">
    <property type="taxonomic scope" value="Bacteria"/>
</dbReference>
<feature type="coiled-coil region" evidence="1">
    <location>
        <begin position="207"/>
        <end position="246"/>
    </location>
</feature>
<keyword evidence="3" id="KW-0732">Signal</keyword>
<keyword evidence="2" id="KW-1133">Transmembrane helix</keyword>
<organism evidence="4 5">
    <name type="scientific">Lactobacillus ultunensis DSM 16047</name>
    <dbReference type="NCBI Taxonomy" id="525365"/>
    <lineage>
        <taxon>Bacteria</taxon>
        <taxon>Bacillati</taxon>
        <taxon>Bacillota</taxon>
        <taxon>Bacilli</taxon>
        <taxon>Lactobacillales</taxon>
        <taxon>Lactobacillaceae</taxon>
        <taxon>Lactobacillus</taxon>
    </lineage>
</organism>
<evidence type="ECO:0000256" key="3">
    <source>
        <dbReference type="SAM" id="SignalP"/>
    </source>
</evidence>
<dbReference type="OrthoDB" id="2324947at2"/>
<accession>C2EN74</accession>
<evidence type="ECO:0000313" key="4">
    <source>
        <dbReference type="EMBL" id="EEJ72010.1"/>
    </source>
</evidence>
<evidence type="ECO:0000256" key="2">
    <source>
        <dbReference type="SAM" id="Phobius"/>
    </source>
</evidence>
<keyword evidence="5" id="KW-1185">Reference proteome</keyword>
<sequence length="280" mass="31640">MLHKKFFIKMCAVLPVAMLCLSTSPAYADESDQSSSQVQSSETNKDNVSYQTLYIRCVNQANGQVLQTLYADTVKVVDGQAERKNFNIGQIPNKIGQYQLADNPGNAISVDPTNPSGVTYLTCNYYLPQSKRNSSSVNHTPTTKRQNIVRDARNAYQAYHHTTKGFVAPGYYDRQNNYHPLMSMDEWRRRNNMPGSVTPGLTSKKQITKAKQKVEKKKAKKAAKTNKKKKAKLAKANAKMEAKDRNSNIFKFVVIPLILIVIIAVMLPRKFWHRGKHAEK</sequence>
<reference evidence="4 5" key="1">
    <citation type="submission" date="2009-01" db="EMBL/GenBank/DDBJ databases">
        <authorList>
            <person name="Qin X."/>
            <person name="Bachman B."/>
            <person name="Battles P."/>
            <person name="Bell A."/>
            <person name="Bess C."/>
            <person name="Bickham C."/>
            <person name="Chaboub L."/>
            <person name="Chen D."/>
            <person name="Coyle M."/>
            <person name="Deiros D.R."/>
            <person name="Dinh H."/>
            <person name="Forbes L."/>
            <person name="Fowler G."/>
            <person name="Francisco L."/>
            <person name="Fu Q."/>
            <person name="Gubbala S."/>
            <person name="Hale W."/>
            <person name="Han Y."/>
            <person name="Hemphill L."/>
            <person name="Highlander S.K."/>
            <person name="Hirani K."/>
            <person name="Hogues M."/>
            <person name="Jackson L."/>
            <person name="Jakkamsetti A."/>
            <person name="Javaid M."/>
            <person name="Jiang H."/>
            <person name="Korchina V."/>
            <person name="Kovar C."/>
            <person name="Lara F."/>
            <person name="Lee S."/>
            <person name="Mata R."/>
            <person name="Mathew T."/>
            <person name="Moen C."/>
            <person name="Morales K."/>
            <person name="Munidasa M."/>
            <person name="Nazareth L."/>
            <person name="Ngo R."/>
            <person name="Nguyen L."/>
            <person name="Okwuonu G."/>
            <person name="Ongeri F."/>
            <person name="Patil S."/>
            <person name="Petrosino J."/>
            <person name="Pham C."/>
            <person name="Pham P."/>
            <person name="Pu L.-L."/>
            <person name="Puazo M."/>
            <person name="Raj R."/>
            <person name="Reid J."/>
            <person name="Rouhana J."/>
            <person name="Saada N."/>
            <person name="Shang Y."/>
            <person name="Simmons D."/>
            <person name="Thornton R."/>
            <person name="Warren J."/>
            <person name="Weissenberger G."/>
            <person name="Zhang J."/>
            <person name="Zhang L."/>
            <person name="Zhou C."/>
            <person name="Zhu D."/>
            <person name="Muzny D."/>
            <person name="Worley K."/>
            <person name="Gibbs R."/>
        </authorList>
    </citation>
    <scope>NUCLEOTIDE SEQUENCE [LARGE SCALE GENOMIC DNA]</scope>
    <source>
        <strain evidence="4 5">DSM 16047</strain>
    </source>
</reference>
<dbReference type="AlphaFoldDB" id="C2EN74"/>
<dbReference type="EMBL" id="ACGU01000054">
    <property type="protein sequence ID" value="EEJ72010.1"/>
    <property type="molecule type" value="Genomic_DNA"/>
</dbReference>
<feature type="signal peptide" evidence="3">
    <location>
        <begin position="1"/>
        <end position="28"/>
    </location>
</feature>
<comment type="caution">
    <text evidence="4">The sequence shown here is derived from an EMBL/GenBank/DDBJ whole genome shotgun (WGS) entry which is preliminary data.</text>
</comment>
<dbReference type="HOGENOM" id="CLU_1072758_0_0_9"/>
<dbReference type="RefSeq" id="WP_007125648.1">
    <property type="nucleotide sequence ID" value="NZ_AZFO01000036.1"/>
</dbReference>
<keyword evidence="1" id="KW-0175">Coiled coil</keyword>
<proteinExistence type="predicted"/>